<dbReference type="OrthoDB" id="345906at2759"/>
<proteinExistence type="predicted"/>
<dbReference type="GeneID" id="25269919"/>
<dbReference type="RefSeq" id="XP_013249216.1">
    <property type="nucleotide sequence ID" value="XM_013393762.1"/>
</dbReference>
<evidence type="ECO:0000256" key="1">
    <source>
        <dbReference type="SAM" id="MobiDB-lite"/>
    </source>
</evidence>
<evidence type="ECO:0000313" key="2">
    <source>
        <dbReference type="EMBL" id="CDI80885.1"/>
    </source>
</evidence>
<keyword evidence="3" id="KW-1185">Reference proteome</keyword>
<reference evidence="2" key="1">
    <citation type="submission" date="2013-10" db="EMBL/GenBank/DDBJ databases">
        <title>Genomic analysis of the causative agents of coccidiosis in chickens.</title>
        <authorList>
            <person name="Reid A.J."/>
            <person name="Blake D."/>
            <person name="Billington K."/>
            <person name="Browne H."/>
            <person name="Dunn M."/>
            <person name="Hung S."/>
            <person name="Kawahara F."/>
            <person name="Miranda-Saavedra D."/>
            <person name="Mourier T."/>
            <person name="Nagra H."/>
            <person name="Otto T.D."/>
            <person name="Rawlings N."/>
            <person name="Sanchez A."/>
            <person name="Sanders M."/>
            <person name="Subramaniam C."/>
            <person name="Tay Y."/>
            <person name="Dear P."/>
            <person name="Doerig C."/>
            <person name="Gruber A."/>
            <person name="Parkinson J."/>
            <person name="Shirley M."/>
            <person name="Wan K.L."/>
            <person name="Berriman M."/>
            <person name="Tomley F."/>
            <person name="Pain A."/>
        </authorList>
    </citation>
    <scope>NUCLEOTIDE SEQUENCE</scope>
    <source>
        <strain evidence="2">Houghton</strain>
    </source>
</reference>
<accession>U6GL34</accession>
<dbReference type="VEuPathDB" id="ToxoDB:EAH_00018490"/>
<name>U6GL34_EIMAC</name>
<gene>
    <name evidence="2" type="ORF">EAH_00018490</name>
</gene>
<organism evidence="2 3">
    <name type="scientific">Eimeria acervulina</name>
    <name type="common">Coccidian parasite</name>
    <dbReference type="NCBI Taxonomy" id="5801"/>
    <lineage>
        <taxon>Eukaryota</taxon>
        <taxon>Sar</taxon>
        <taxon>Alveolata</taxon>
        <taxon>Apicomplexa</taxon>
        <taxon>Conoidasida</taxon>
        <taxon>Coccidia</taxon>
        <taxon>Eucoccidiorida</taxon>
        <taxon>Eimeriorina</taxon>
        <taxon>Eimeriidae</taxon>
        <taxon>Eimeria</taxon>
    </lineage>
</organism>
<reference evidence="2" key="2">
    <citation type="submission" date="2013-10" db="EMBL/GenBank/DDBJ databases">
        <authorList>
            <person name="Aslett M."/>
        </authorList>
    </citation>
    <scope>NUCLEOTIDE SEQUENCE</scope>
    <source>
        <strain evidence="2">Houghton</strain>
    </source>
</reference>
<feature type="region of interest" description="Disordered" evidence="1">
    <location>
        <begin position="102"/>
        <end position="128"/>
    </location>
</feature>
<dbReference type="AlphaFoldDB" id="U6GL34"/>
<feature type="region of interest" description="Disordered" evidence="1">
    <location>
        <begin position="1"/>
        <end position="28"/>
    </location>
</feature>
<feature type="compositionally biased region" description="Low complexity" evidence="1">
    <location>
        <begin position="7"/>
        <end position="21"/>
    </location>
</feature>
<protein>
    <submittedName>
        <fullName evidence="2">Uncharacterized protein</fullName>
    </submittedName>
</protein>
<dbReference type="EMBL" id="HG671386">
    <property type="protein sequence ID" value="CDI80885.1"/>
    <property type="molecule type" value="Genomic_DNA"/>
</dbReference>
<sequence>MKQDQVGPGSPLSGSQPSSGPNTVRSTIPEATYSLNAVGKVPETRPARLILRPYDVNTTGYTTMAPVQSSQSECLRFYNAQMAPPAPSKQQPQPCYQASLEEPPVKGQTEYSQPSKPLDSALPALQEPPQRMPMGVGRGTMPVNAYDFPPPLLENKFQKEQNFLRGWNRVDHAGAVATCRMERVPLPMLERIPGGSGRIHLQGPLVKIKLPQVPSVEGDLRRFCQRILTAFSGAADDCRRLLVPCTQMRLPKFECNAPQPPVLQECRSCGYKGHFCPECGSGPNGRIMAADGAPFARVQPSRGVLVAQEGCLERCMRWHCSLFEEVGDAIDQEILCDRAGSVFRECGEFIDNLVAEGIHAISFNCASICGAIPRRSHTLVEGYPMYEPDPQFLRKERPTSATGNACVDQLNAFLDACLAERTKYNPELPPPPIPDTQKTGNWLIDATNAALDYCLQDRTPPPPPPPRKVCPLEMLIPPCCRERPPVVMPPPKQPMCPLLERCMGRDRDCPHCHQPIRPSGGKCPKEQIGGCQIQFCPAREPEITVVPTGPALVYPYREEAFQVRDPSGVVEVLDDHAEGVQLPHKLVITEPVM</sequence>
<evidence type="ECO:0000313" key="3">
    <source>
        <dbReference type="Proteomes" id="UP000018050"/>
    </source>
</evidence>
<dbReference type="Proteomes" id="UP000018050">
    <property type="component" value="Unassembled WGS sequence"/>
</dbReference>
<dbReference type="OMA" id="LERCMGR"/>